<gene>
    <name evidence="4" type="primary">truA</name>
    <name evidence="9" type="ORF">FUA23_09860</name>
</gene>
<feature type="domain" description="Pseudouridine synthase I TruA alpha/beta" evidence="8">
    <location>
        <begin position="150"/>
        <end position="246"/>
    </location>
</feature>
<proteinExistence type="inferred from homology"/>
<feature type="active site" description="Nucleophile" evidence="4 5">
    <location>
        <position position="53"/>
    </location>
</feature>
<dbReference type="InterPro" id="IPR020103">
    <property type="entry name" value="PsdUridine_synth_cat_dom_sf"/>
</dbReference>
<dbReference type="EC" id="5.4.99.12" evidence="4"/>
<name>A0A5C7FI98_9BACT</name>
<organism evidence="9 10">
    <name type="scientific">Neolewinella aurantiaca</name>
    <dbReference type="NCBI Taxonomy" id="2602767"/>
    <lineage>
        <taxon>Bacteria</taxon>
        <taxon>Pseudomonadati</taxon>
        <taxon>Bacteroidota</taxon>
        <taxon>Saprospiria</taxon>
        <taxon>Saprospirales</taxon>
        <taxon>Lewinellaceae</taxon>
        <taxon>Neolewinella</taxon>
    </lineage>
</organism>
<keyword evidence="10" id="KW-1185">Reference proteome</keyword>
<comment type="similarity">
    <text evidence="1 4 7">Belongs to the tRNA pseudouridine synthase TruA family.</text>
</comment>
<keyword evidence="3 4" id="KW-0413">Isomerase</keyword>
<dbReference type="Gene3D" id="3.30.70.580">
    <property type="entry name" value="Pseudouridine synthase I, catalytic domain, N-terminal subdomain"/>
    <property type="match status" value="1"/>
</dbReference>
<comment type="subunit">
    <text evidence="4">Homodimer.</text>
</comment>
<dbReference type="SUPFAM" id="SSF55120">
    <property type="entry name" value="Pseudouridine synthase"/>
    <property type="match status" value="1"/>
</dbReference>
<dbReference type="InterPro" id="IPR001406">
    <property type="entry name" value="PsdUridine_synth_TruA"/>
</dbReference>
<accession>A0A5C7FI98</accession>
<dbReference type="Proteomes" id="UP000321907">
    <property type="component" value="Unassembled WGS sequence"/>
</dbReference>
<dbReference type="Gene3D" id="3.30.70.660">
    <property type="entry name" value="Pseudouridine synthase I, catalytic domain, C-terminal subdomain"/>
    <property type="match status" value="1"/>
</dbReference>
<sequence length="272" mass="31102">MHHYFLSLAYDGTDYRGWQRQPGGVITVQQTLEEVLSKVHRREVILGGCGRTDAGVHATQFYAYLRTDQPLPEHYTFIVNKRLPAGISLYAALPVPDNAQARFDATERTYDYFLHSKPDAWLDRASGLFDLSEFDPGRVVRALPLLLEHEDFRAFCKAPDRHNTTIVHFREATIFRNAAGDRFRLRFVANRFLRGMIRLLVDNLMRIGKGEISVEDFARALRTGERLERFHLAPPEGLYLTGVRYPYVNAGPVLPVCGREAWVEILPETEGI</sequence>
<evidence type="ECO:0000256" key="2">
    <source>
        <dbReference type="ARBA" id="ARBA00022694"/>
    </source>
</evidence>
<keyword evidence="2 4" id="KW-0819">tRNA processing</keyword>
<evidence type="ECO:0000313" key="10">
    <source>
        <dbReference type="Proteomes" id="UP000321907"/>
    </source>
</evidence>
<reference evidence="9 10" key="1">
    <citation type="submission" date="2019-08" db="EMBL/GenBank/DDBJ databases">
        <title>Lewinella sp. strain SSH13 Genome sequencing and assembly.</title>
        <authorList>
            <person name="Kim I."/>
        </authorList>
    </citation>
    <scope>NUCLEOTIDE SEQUENCE [LARGE SCALE GENOMIC DNA]</scope>
    <source>
        <strain evidence="9 10">SSH13</strain>
    </source>
</reference>
<dbReference type="GO" id="GO:0003723">
    <property type="term" value="F:RNA binding"/>
    <property type="evidence" value="ECO:0007669"/>
    <property type="project" value="InterPro"/>
</dbReference>
<evidence type="ECO:0000256" key="1">
    <source>
        <dbReference type="ARBA" id="ARBA00009375"/>
    </source>
</evidence>
<dbReference type="Pfam" id="PF01416">
    <property type="entry name" value="PseudoU_synth_1"/>
    <property type="match status" value="1"/>
</dbReference>
<feature type="binding site" evidence="4 6">
    <location>
        <position position="110"/>
    </location>
    <ligand>
        <name>substrate</name>
    </ligand>
</feature>
<dbReference type="PANTHER" id="PTHR11142">
    <property type="entry name" value="PSEUDOURIDYLATE SYNTHASE"/>
    <property type="match status" value="1"/>
</dbReference>
<evidence type="ECO:0000313" key="9">
    <source>
        <dbReference type="EMBL" id="TXF89501.1"/>
    </source>
</evidence>
<protein>
    <recommendedName>
        <fullName evidence="4">tRNA pseudouridine synthase A</fullName>
        <ecNumber evidence="4">5.4.99.12</ecNumber>
    </recommendedName>
    <alternativeName>
        <fullName evidence="4">tRNA pseudouridine(38-40) synthase</fullName>
    </alternativeName>
    <alternativeName>
        <fullName evidence="4">tRNA pseudouridylate synthase I</fullName>
    </alternativeName>
    <alternativeName>
        <fullName evidence="4">tRNA-uridine isomerase I</fullName>
    </alternativeName>
</protein>
<comment type="caution">
    <text evidence="9">The sequence shown here is derived from an EMBL/GenBank/DDBJ whole genome shotgun (WGS) entry which is preliminary data.</text>
</comment>
<dbReference type="CDD" id="cd02570">
    <property type="entry name" value="PseudoU_synth_EcTruA"/>
    <property type="match status" value="1"/>
</dbReference>
<evidence type="ECO:0000256" key="3">
    <source>
        <dbReference type="ARBA" id="ARBA00023235"/>
    </source>
</evidence>
<evidence type="ECO:0000256" key="4">
    <source>
        <dbReference type="HAMAP-Rule" id="MF_00171"/>
    </source>
</evidence>
<comment type="caution">
    <text evidence="4">Lacks conserved residue(s) required for the propagation of feature annotation.</text>
</comment>
<dbReference type="OrthoDB" id="9811823at2"/>
<dbReference type="GO" id="GO:0031119">
    <property type="term" value="P:tRNA pseudouridine synthesis"/>
    <property type="evidence" value="ECO:0007669"/>
    <property type="project" value="UniProtKB-UniRule"/>
</dbReference>
<evidence type="ECO:0000259" key="8">
    <source>
        <dbReference type="Pfam" id="PF01416"/>
    </source>
</evidence>
<dbReference type="PANTHER" id="PTHR11142:SF0">
    <property type="entry name" value="TRNA PSEUDOURIDINE SYNTHASE-LIKE 1"/>
    <property type="match status" value="1"/>
</dbReference>
<dbReference type="RefSeq" id="WP_147930575.1">
    <property type="nucleotide sequence ID" value="NZ_VOXD01000013.1"/>
</dbReference>
<comment type="catalytic activity">
    <reaction evidence="4 7">
        <text>uridine(38/39/40) in tRNA = pseudouridine(38/39/40) in tRNA</text>
        <dbReference type="Rhea" id="RHEA:22376"/>
        <dbReference type="Rhea" id="RHEA-COMP:10085"/>
        <dbReference type="Rhea" id="RHEA-COMP:10087"/>
        <dbReference type="ChEBI" id="CHEBI:65314"/>
        <dbReference type="ChEBI" id="CHEBI:65315"/>
        <dbReference type="EC" id="5.4.99.12"/>
    </reaction>
</comment>
<dbReference type="EMBL" id="VOXD01000013">
    <property type="protein sequence ID" value="TXF89501.1"/>
    <property type="molecule type" value="Genomic_DNA"/>
</dbReference>
<dbReference type="InterPro" id="IPR020097">
    <property type="entry name" value="PsdUridine_synth_TruA_a/b_dom"/>
</dbReference>
<evidence type="ECO:0000256" key="7">
    <source>
        <dbReference type="RuleBase" id="RU003792"/>
    </source>
</evidence>
<evidence type="ECO:0000256" key="5">
    <source>
        <dbReference type="PIRSR" id="PIRSR001430-1"/>
    </source>
</evidence>
<dbReference type="InterPro" id="IPR020094">
    <property type="entry name" value="TruA/RsuA/RluB/E/F_N"/>
</dbReference>
<dbReference type="AlphaFoldDB" id="A0A5C7FI98"/>
<comment type="function">
    <text evidence="4">Formation of pseudouridine at positions 38, 39 and 40 in the anticodon stem and loop of transfer RNAs.</text>
</comment>
<evidence type="ECO:0000256" key="6">
    <source>
        <dbReference type="PIRSR" id="PIRSR001430-2"/>
    </source>
</evidence>
<dbReference type="HAMAP" id="MF_00171">
    <property type="entry name" value="TruA"/>
    <property type="match status" value="1"/>
</dbReference>
<dbReference type="PIRSF" id="PIRSF001430">
    <property type="entry name" value="tRNA_psdUrid_synth"/>
    <property type="match status" value="1"/>
</dbReference>
<dbReference type="GO" id="GO:0160147">
    <property type="term" value="F:tRNA pseudouridine(38-40) synthase activity"/>
    <property type="evidence" value="ECO:0007669"/>
    <property type="project" value="UniProtKB-EC"/>
</dbReference>
<dbReference type="InterPro" id="IPR020095">
    <property type="entry name" value="PsdUridine_synth_TruA_C"/>
</dbReference>